<dbReference type="InterPro" id="IPR008780">
    <property type="entry name" value="Plasmodium_Vir"/>
</dbReference>
<dbReference type="AlphaFoldDB" id="A0A1G4ECA8"/>
<gene>
    <name evidence="2" type="ORF">PVT01_000061700</name>
</gene>
<evidence type="ECO:0000256" key="1">
    <source>
        <dbReference type="SAM" id="MobiDB-lite"/>
    </source>
</evidence>
<dbReference type="Proteomes" id="UP000196402">
    <property type="component" value="Unassembled WGS sequence"/>
</dbReference>
<evidence type="ECO:0000313" key="3">
    <source>
        <dbReference type="Proteomes" id="UP000196402"/>
    </source>
</evidence>
<name>A0A1G4ECA8_PLAVI</name>
<dbReference type="VEuPathDB" id="PlasmoDB:PVP01_0002820"/>
<feature type="region of interest" description="Disordered" evidence="1">
    <location>
        <begin position="267"/>
        <end position="292"/>
    </location>
</feature>
<dbReference type="Pfam" id="PF05795">
    <property type="entry name" value="Plasmodium_Vir"/>
    <property type="match status" value="1"/>
</dbReference>
<dbReference type="VEuPathDB" id="PlasmoDB:PVPAM_000021600"/>
<sequence length="465" mass="54378">MSHPCAGQNGDYFNYPCYNKLKTYFKKCTLTESSKDFSAKSIQALQKESIDTLPYDKLFQEIARVFGGDDAFSQTGLSLSCTYINYWLNKELKTKKYGDLYNKKSFEIIKKYADKYSNEKHQNDRNSCKRYIEYIDSEKYQKLSRLYELYDLYSVFEIYHNKSNYIVPPSECETLAHLNRKHDEIIKDYEDKDFFKTIDNDLFEKILKIKDLIKNLNLNFYNYCLYYDKLRLHTSNYEIQRKKELEQQELKRQQELAKEQELAREQELAKRQELQPVEQEKEQNSLWSSETTDLGSRLNEVFPEIEVSKDKQVDDIGTTHHAETTGIGELSVTEHSRYSQGRGRLYNSSLYRQEDNFGPSRFPVDSQLNTENPNSEEGIIRSMRNTLFSIVQNVDPVPVVGVSGGMGALFLLFRYTPVGAFFRGGRGRVRRIPSGFHGPFLGEFPGYEEYDGRYVGYSQMNPLAE</sequence>
<dbReference type="VEuPathDB" id="PlasmoDB:PVW1_040007800"/>
<accession>A0A1G4ECA8</accession>
<feature type="compositionally biased region" description="Basic and acidic residues" evidence="1">
    <location>
        <begin position="267"/>
        <end position="283"/>
    </location>
</feature>
<dbReference type="EMBL" id="FLYH01000151">
    <property type="protein sequence ID" value="SCA59999.1"/>
    <property type="molecule type" value="Genomic_DNA"/>
</dbReference>
<reference evidence="2 3" key="1">
    <citation type="submission" date="2016-07" db="EMBL/GenBank/DDBJ databases">
        <authorList>
            <consortium name="Pathogen Informatics"/>
        </authorList>
    </citation>
    <scope>NUCLEOTIDE SEQUENCE [LARGE SCALE GENOMIC DNA]</scope>
</reference>
<evidence type="ECO:0000313" key="2">
    <source>
        <dbReference type="EMBL" id="SCA59999.1"/>
    </source>
</evidence>
<protein>
    <submittedName>
        <fullName evidence="2">VIR protein</fullName>
    </submittedName>
</protein>
<proteinExistence type="predicted"/>
<organism evidence="2 3">
    <name type="scientific">Plasmodium vivax</name>
    <name type="common">malaria parasite P. vivax</name>
    <dbReference type="NCBI Taxonomy" id="5855"/>
    <lineage>
        <taxon>Eukaryota</taxon>
        <taxon>Sar</taxon>
        <taxon>Alveolata</taxon>
        <taxon>Apicomplexa</taxon>
        <taxon>Aconoidasida</taxon>
        <taxon>Haemosporida</taxon>
        <taxon>Plasmodiidae</taxon>
        <taxon>Plasmodium</taxon>
        <taxon>Plasmodium (Plasmodium)</taxon>
    </lineage>
</organism>
<dbReference type="VEuPathDB" id="PlasmoDB:PVX_014630"/>